<dbReference type="InterPro" id="IPR029462">
    <property type="entry name" value="Rnk_N"/>
</dbReference>
<reference evidence="3" key="1">
    <citation type="journal article" date="2007" name="Int. J. Syst. Evol. Microbiol.">
        <title>Luteimonas composti sp. nov., a moderately thermophilic bacterium isolated from food waste.</title>
        <authorList>
            <person name="Young C.C."/>
            <person name="Kampfer P."/>
            <person name="Chen W.M."/>
            <person name="Yen W.S."/>
            <person name="Arun A.B."/>
            <person name="Lai W.A."/>
            <person name="Shen F.T."/>
            <person name="Rekha P.D."/>
            <person name="Lin K.Y."/>
            <person name="Chou J.H."/>
        </authorList>
    </citation>
    <scope>NUCLEOTIDE SEQUENCE</scope>
    <source>
        <strain evidence="3">CC-YY355</strain>
    </source>
</reference>
<dbReference type="InterPro" id="IPR001437">
    <property type="entry name" value="Tscrpt_elong_fac_GreA/B_C"/>
</dbReference>
<protein>
    <submittedName>
        <fullName evidence="3">Nucleoside diphosphate kinase regulator</fullName>
    </submittedName>
</protein>
<dbReference type="NCBIfam" id="NF004396">
    <property type="entry name" value="PRK05753.1"/>
    <property type="match status" value="1"/>
</dbReference>
<dbReference type="EMBL" id="JARYGX010000021">
    <property type="protein sequence ID" value="MDH7453661.1"/>
    <property type="molecule type" value="Genomic_DNA"/>
</dbReference>
<proteinExistence type="predicted"/>
<feature type="domain" description="Regulator of nucleoside diphosphate kinase N-terminal" evidence="2">
    <location>
        <begin position="11"/>
        <end position="51"/>
    </location>
</feature>
<comment type="caution">
    <text evidence="3">The sequence shown here is derived from an EMBL/GenBank/DDBJ whole genome shotgun (WGS) entry which is preliminary data.</text>
</comment>
<dbReference type="Proteomes" id="UP001160550">
    <property type="component" value="Unassembled WGS sequence"/>
</dbReference>
<sequence>MTSQSSGGLPPPIVVSRRDAARLDALLDSPRWQNDATAEALLGELTRAEVVDDADMPADVVGIQSRVECVDENSGEQHTLTLVLPHEADAGAGRISVLAPVGSALLGLSVGQSIDWNTPQGRVLRLRVTAVHPAAT</sequence>
<accession>A0ABT6MSM3</accession>
<dbReference type="Gene3D" id="1.10.286.20">
    <property type="match status" value="1"/>
</dbReference>
<dbReference type="SUPFAM" id="SSF54534">
    <property type="entry name" value="FKBP-like"/>
    <property type="match status" value="1"/>
</dbReference>
<name>A0ABT6MSM3_9GAMM</name>
<keyword evidence="3" id="KW-0808">Transferase</keyword>
<keyword evidence="4" id="KW-1185">Reference proteome</keyword>
<dbReference type="GO" id="GO:0016301">
    <property type="term" value="F:kinase activity"/>
    <property type="evidence" value="ECO:0007669"/>
    <property type="project" value="UniProtKB-KW"/>
</dbReference>
<dbReference type="Gene3D" id="3.10.50.30">
    <property type="entry name" value="Transcription elongation factor, GreA/GreB, C-terminal domain"/>
    <property type="match status" value="1"/>
</dbReference>
<dbReference type="InterPro" id="IPR023459">
    <property type="entry name" value="Tscrpt_elong_fac_GreA/B_fam"/>
</dbReference>
<evidence type="ECO:0000313" key="4">
    <source>
        <dbReference type="Proteomes" id="UP001160550"/>
    </source>
</evidence>
<dbReference type="RefSeq" id="WP_280942875.1">
    <property type="nucleotide sequence ID" value="NZ_JARYGX010000021.1"/>
</dbReference>
<reference evidence="3" key="2">
    <citation type="submission" date="2023-04" db="EMBL/GenBank/DDBJ databases">
        <authorList>
            <person name="Sun J.-Q."/>
        </authorList>
    </citation>
    <scope>NUCLEOTIDE SEQUENCE</scope>
    <source>
        <strain evidence="3">CC-YY355</strain>
    </source>
</reference>
<keyword evidence="3" id="KW-0418">Kinase</keyword>
<dbReference type="InterPro" id="IPR036953">
    <property type="entry name" value="GreA/GreB_C_sf"/>
</dbReference>
<evidence type="ECO:0000313" key="3">
    <source>
        <dbReference type="EMBL" id="MDH7453661.1"/>
    </source>
</evidence>
<dbReference type="PANTHER" id="PTHR30437:SF5">
    <property type="entry name" value="REGULATOR OF NUCLEOSIDE DIPHOSPHATE KINASE"/>
    <property type="match status" value="1"/>
</dbReference>
<organism evidence="3 4">
    <name type="scientific">Luteimonas composti</name>
    <dbReference type="NCBI Taxonomy" id="398257"/>
    <lineage>
        <taxon>Bacteria</taxon>
        <taxon>Pseudomonadati</taxon>
        <taxon>Pseudomonadota</taxon>
        <taxon>Gammaproteobacteria</taxon>
        <taxon>Lysobacterales</taxon>
        <taxon>Lysobacteraceae</taxon>
        <taxon>Luteimonas</taxon>
    </lineage>
</organism>
<evidence type="ECO:0000259" key="1">
    <source>
        <dbReference type="Pfam" id="PF01272"/>
    </source>
</evidence>
<dbReference type="Pfam" id="PF14760">
    <property type="entry name" value="Rnk_N"/>
    <property type="match status" value="1"/>
</dbReference>
<feature type="domain" description="Transcription elongation factor GreA/GreB C-terminal" evidence="1">
    <location>
        <begin position="57"/>
        <end position="132"/>
    </location>
</feature>
<dbReference type="PANTHER" id="PTHR30437">
    <property type="entry name" value="TRANSCRIPTION ELONGATION FACTOR GREA"/>
    <property type="match status" value="1"/>
</dbReference>
<evidence type="ECO:0000259" key="2">
    <source>
        <dbReference type="Pfam" id="PF14760"/>
    </source>
</evidence>
<dbReference type="Pfam" id="PF01272">
    <property type="entry name" value="GreA_GreB"/>
    <property type="match status" value="1"/>
</dbReference>
<gene>
    <name evidence="3" type="primary">rnk</name>
    <name evidence="3" type="ORF">QF205_11355</name>
</gene>